<dbReference type="InterPro" id="IPR001451">
    <property type="entry name" value="Hexapep"/>
</dbReference>
<dbReference type="AlphaFoldDB" id="A0AA96FCE9"/>
<dbReference type="Pfam" id="PF14602">
    <property type="entry name" value="Hexapep_2"/>
    <property type="match status" value="1"/>
</dbReference>
<protein>
    <submittedName>
        <fullName evidence="3">Acyltransferase</fullName>
        <ecNumber evidence="3">2.3.1.-</ecNumber>
    </submittedName>
</protein>
<dbReference type="InterPro" id="IPR011004">
    <property type="entry name" value="Trimer_LpxA-like_sf"/>
</dbReference>
<dbReference type="Pfam" id="PF00132">
    <property type="entry name" value="Hexapep"/>
    <property type="match status" value="1"/>
</dbReference>
<gene>
    <name evidence="3" type="ORF">RN607_02010</name>
</gene>
<dbReference type="RefSeq" id="WP_313543981.1">
    <property type="nucleotide sequence ID" value="NZ_CP134880.1"/>
</dbReference>
<accession>A0AA96FCE9</accession>
<dbReference type="GO" id="GO:0016746">
    <property type="term" value="F:acyltransferase activity"/>
    <property type="evidence" value="ECO:0007669"/>
    <property type="project" value="UniProtKB-KW"/>
</dbReference>
<dbReference type="PANTHER" id="PTHR23416">
    <property type="entry name" value="SIALIC ACID SYNTHASE-RELATED"/>
    <property type="match status" value="1"/>
</dbReference>
<organism evidence="3">
    <name type="scientific">Demequina capsici</name>
    <dbReference type="NCBI Taxonomy" id="3075620"/>
    <lineage>
        <taxon>Bacteria</taxon>
        <taxon>Bacillati</taxon>
        <taxon>Actinomycetota</taxon>
        <taxon>Actinomycetes</taxon>
        <taxon>Micrococcales</taxon>
        <taxon>Demequinaceae</taxon>
        <taxon>Demequina</taxon>
    </lineage>
</organism>
<sequence length="167" mass="17351">MVLGRSRLTVGRSVALADGVMIDARSKRGVVLGDSVTIDRSAILRGSGTVRQFGEGIRVGERTAIGFANLLHGGGGIEIGRDCLLGPNVVIMSEQHRFERGTTIREQPGAPAPVRLGDDVWIGAGVTILAGVAIGSRSVVGAGSVVTKDIPEDSVAFGTPAQVVRRR</sequence>
<dbReference type="SUPFAM" id="SSF51161">
    <property type="entry name" value="Trimeric LpxA-like enzymes"/>
    <property type="match status" value="1"/>
</dbReference>
<dbReference type="InterPro" id="IPR018357">
    <property type="entry name" value="Hexapep_transf_CS"/>
</dbReference>
<evidence type="ECO:0000256" key="2">
    <source>
        <dbReference type="ARBA" id="ARBA00022737"/>
    </source>
</evidence>
<dbReference type="Gene3D" id="2.160.10.10">
    <property type="entry name" value="Hexapeptide repeat proteins"/>
    <property type="match status" value="1"/>
</dbReference>
<keyword evidence="3" id="KW-0012">Acyltransferase</keyword>
<name>A0AA96FCE9_9MICO</name>
<evidence type="ECO:0000256" key="1">
    <source>
        <dbReference type="ARBA" id="ARBA00022679"/>
    </source>
</evidence>
<dbReference type="Proteomes" id="UP001303408">
    <property type="component" value="Chromosome"/>
</dbReference>
<keyword evidence="1 3" id="KW-0808">Transferase</keyword>
<dbReference type="EMBL" id="CP134880">
    <property type="protein sequence ID" value="WNM27804.1"/>
    <property type="molecule type" value="Genomic_DNA"/>
</dbReference>
<dbReference type="KEGG" id="dcp:RN607_02010"/>
<dbReference type="PROSITE" id="PS00101">
    <property type="entry name" value="HEXAPEP_TRANSFERASES"/>
    <property type="match status" value="1"/>
</dbReference>
<evidence type="ECO:0000313" key="3">
    <source>
        <dbReference type="EMBL" id="WNM27804.1"/>
    </source>
</evidence>
<keyword evidence="2" id="KW-0677">Repeat</keyword>
<proteinExistence type="predicted"/>
<dbReference type="PANTHER" id="PTHR23416:SF78">
    <property type="entry name" value="LIPOPOLYSACCHARIDE BIOSYNTHESIS O-ACETYL TRANSFERASE WBBJ-RELATED"/>
    <property type="match status" value="1"/>
</dbReference>
<dbReference type="CDD" id="cd04647">
    <property type="entry name" value="LbH_MAT_like"/>
    <property type="match status" value="1"/>
</dbReference>
<reference evidence="3" key="1">
    <citation type="submission" date="2023-09" db="EMBL/GenBank/DDBJ databases">
        <title>Demequina sp. a novel bacteria isolated from Capsicum annuum.</title>
        <authorList>
            <person name="Humaira Z."/>
            <person name="Lee J."/>
            <person name="Cho D."/>
        </authorList>
    </citation>
    <scope>NUCLEOTIDE SEQUENCE</scope>
    <source>
        <strain evidence="3">PMTSA13</strain>
    </source>
</reference>
<dbReference type="EC" id="2.3.1.-" evidence="3"/>
<dbReference type="InterPro" id="IPR051159">
    <property type="entry name" value="Hexapeptide_acetyltransf"/>
</dbReference>